<dbReference type="InterPro" id="IPR007341">
    <property type="entry name" value="Transgly_assoc"/>
</dbReference>
<comment type="caution">
    <text evidence="8">The sequence shown here is derived from an EMBL/GenBank/DDBJ whole genome shotgun (WGS) entry which is preliminary data.</text>
</comment>
<evidence type="ECO:0000256" key="7">
    <source>
        <dbReference type="SAM" id="Phobius"/>
    </source>
</evidence>
<feature type="transmembrane region" description="Helical" evidence="7">
    <location>
        <begin position="57"/>
        <end position="77"/>
    </location>
</feature>
<dbReference type="Proteomes" id="UP000698173">
    <property type="component" value="Unassembled WGS sequence"/>
</dbReference>
<gene>
    <name evidence="8" type="ORF">K8V56_03400</name>
</gene>
<keyword evidence="6 7" id="KW-0472">Membrane</keyword>
<evidence type="ECO:0000313" key="9">
    <source>
        <dbReference type="Proteomes" id="UP000698173"/>
    </source>
</evidence>
<sequence length="84" mass="8916">MGLLLYLIIGGIIGWLAGLIAGKDMPGGVIGNVIAGIIGAWIGSRLLGNWGPKLAEFYIVPAIIGALIFVIIVSFIMKSMRTRY</sequence>
<reference evidence="8" key="2">
    <citation type="submission" date="2021-09" db="EMBL/GenBank/DDBJ databases">
        <authorList>
            <person name="Gilroy R."/>
        </authorList>
    </citation>
    <scope>NUCLEOTIDE SEQUENCE</scope>
    <source>
        <strain evidence="8">CHK171-7178</strain>
    </source>
</reference>
<protein>
    <submittedName>
        <fullName evidence="8">GlsB/YeaQ/YmgE family stress response membrane protein</fullName>
    </submittedName>
</protein>
<evidence type="ECO:0000256" key="6">
    <source>
        <dbReference type="ARBA" id="ARBA00023136"/>
    </source>
</evidence>
<dbReference type="AlphaFoldDB" id="A0A921FZ40"/>
<proteinExistence type="inferred from homology"/>
<organism evidence="8 9">
    <name type="scientific">Sporosarcina psychrophila</name>
    <name type="common">Bacillus psychrophilus</name>
    <dbReference type="NCBI Taxonomy" id="1476"/>
    <lineage>
        <taxon>Bacteria</taxon>
        <taxon>Bacillati</taxon>
        <taxon>Bacillota</taxon>
        <taxon>Bacilli</taxon>
        <taxon>Bacillales</taxon>
        <taxon>Caryophanaceae</taxon>
        <taxon>Sporosarcina</taxon>
    </lineage>
</organism>
<dbReference type="EMBL" id="DYWT01000055">
    <property type="protein sequence ID" value="HJF30811.1"/>
    <property type="molecule type" value="Genomic_DNA"/>
</dbReference>
<accession>A0A921FZ40</accession>
<keyword evidence="5 7" id="KW-1133">Transmembrane helix</keyword>
<evidence type="ECO:0000256" key="1">
    <source>
        <dbReference type="ARBA" id="ARBA00004651"/>
    </source>
</evidence>
<keyword evidence="4 7" id="KW-0812">Transmembrane</keyword>
<comment type="similarity">
    <text evidence="2">Belongs to the UPF0410 family.</text>
</comment>
<feature type="transmembrane region" description="Helical" evidence="7">
    <location>
        <begin position="6"/>
        <end position="22"/>
    </location>
</feature>
<reference evidence="8" key="1">
    <citation type="journal article" date="2021" name="PeerJ">
        <title>Extensive microbial diversity within the chicken gut microbiome revealed by metagenomics and culture.</title>
        <authorList>
            <person name="Gilroy R."/>
            <person name="Ravi A."/>
            <person name="Getino M."/>
            <person name="Pursley I."/>
            <person name="Horton D.L."/>
            <person name="Alikhan N.F."/>
            <person name="Baker D."/>
            <person name="Gharbi K."/>
            <person name="Hall N."/>
            <person name="Watson M."/>
            <person name="Adriaenssens E.M."/>
            <person name="Foster-Nyarko E."/>
            <person name="Jarju S."/>
            <person name="Secka A."/>
            <person name="Antonio M."/>
            <person name="Oren A."/>
            <person name="Chaudhuri R.R."/>
            <person name="La Ragione R."/>
            <person name="Hildebrand F."/>
            <person name="Pallen M.J."/>
        </authorList>
    </citation>
    <scope>NUCLEOTIDE SEQUENCE</scope>
    <source>
        <strain evidence="8">CHK171-7178</strain>
    </source>
</reference>
<dbReference type="Pfam" id="PF04226">
    <property type="entry name" value="Transgly_assoc"/>
    <property type="match status" value="1"/>
</dbReference>
<dbReference type="PANTHER" id="PTHR33884:SF3">
    <property type="entry name" value="UPF0410 PROTEIN YMGE"/>
    <property type="match status" value="1"/>
</dbReference>
<evidence type="ECO:0000313" key="8">
    <source>
        <dbReference type="EMBL" id="HJF30811.1"/>
    </source>
</evidence>
<dbReference type="PANTHER" id="PTHR33884">
    <property type="entry name" value="UPF0410 PROTEIN YMGE"/>
    <property type="match status" value="1"/>
</dbReference>
<dbReference type="GO" id="GO:0005886">
    <property type="term" value="C:plasma membrane"/>
    <property type="evidence" value="ECO:0007669"/>
    <property type="project" value="UniProtKB-SubCell"/>
</dbReference>
<evidence type="ECO:0000256" key="2">
    <source>
        <dbReference type="ARBA" id="ARBA00011006"/>
    </source>
</evidence>
<comment type="subcellular location">
    <subcellularLocation>
        <location evidence="1">Cell membrane</location>
        <topology evidence="1">Multi-pass membrane protein</topology>
    </subcellularLocation>
</comment>
<evidence type="ECO:0000256" key="5">
    <source>
        <dbReference type="ARBA" id="ARBA00022989"/>
    </source>
</evidence>
<evidence type="ECO:0000256" key="4">
    <source>
        <dbReference type="ARBA" id="ARBA00022692"/>
    </source>
</evidence>
<name>A0A921FZ40_SPOPS</name>
<evidence type="ECO:0000256" key="3">
    <source>
        <dbReference type="ARBA" id="ARBA00022475"/>
    </source>
</evidence>
<feature type="transmembrane region" description="Helical" evidence="7">
    <location>
        <begin position="29"/>
        <end position="51"/>
    </location>
</feature>
<keyword evidence="3" id="KW-1003">Cell membrane</keyword>